<dbReference type="AlphaFoldDB" id="W0AAM4"/>
<keyword evidence="1" id="KW-0812">Transmembrane</keyword>
<dbReference type="STRING" id="1123269.NX02_08970"/>
<dbReference type="Proteomes" id="UP000018851">
    <property type="component" value="Chromosome"/>
</dbReference>
<protein>
    <submittedName>
        <fullName evidence="2">Uncharacterized protein</fullName>
    </submittedName>
</protein>
<proteinExistence type="predicted"/>
<dbReference type="PATRIC" id="fig|1123269.5.peg.1760"/>
<sequence length="44" mass="4493">MVTAVGRDVMERLDAGICECDFGLLCSASAAALALFGLAFVALT</sequence>
<keyword evidence="1" id="KW-0472">Membrane</keyword>
<evidence type="ECO:0000313" key="3">
    <source>
        <dbReference type="Proteomes" id="UP000018851"/>
    </source>
</evidence>
<evidence type="ECO:0000313" key="2">
    <source>
        <dbReference type="EMBL" id="AHE53517.1"/>
    </source>
</evidence>
<dbReference type="EMBL" id="CP006644">
    <property type="protein sequence ID" value="AHE53517.1"/>
    <property type="molecule type" value="Genomic_DNA"/>
</dbReference>
<evidence type="ECO:0000256" key="1">
    <source>
        <dbReference type="SAM" id="Phobius"/>
    </source>
</evidence>
<keyword evidence="1" id="KW-1133">Transmembrane helix</keyword>
<keyword evidence="3" id="KW-1185">Reference proteome</keyword>
<accession>W0AAM4</accession>
<feature type="transmembrane region" description="Helical" evidence="1">
    <location>
        <begin position="22"/>
        <end position="43"/>
    </location>
</feature>
<name>W0AAM4_9SPHN</name>
<gene>
    <name evidence="2" type="ORF">NX02_08970</name>
</gene>
<dbReference type="KEGG" id="ssan:NX02_08970"/>
<reference evidence="2 3" key="1">
    <citation type="submission" date="2013-07" db="EMBL/GenBank/DDBJ databases">
        <title>Completed genome of Sphingomonas sanxanigenens NX02.</title>
        <authorList>
            <person name="Ma T."/>
            <person name="Huang H."/>
            <person name="Wu M."/>
            <person name="Li X."/>
            <person name="Li G."/>
        </authorList>
    </citation>
    <scope>NUCLEOTIDE SEQUENCE [LARGE SCALE GENOMIC DNA]</scope>
    <source>
        <strain evidence="2 3">NX02</strain>
    </source>
</reference>
<dbReference type="HOGENOM" id="CLU_3222214_0_0_5"/>
<organism evidence="2 3">
    <name type="scientific">Sphingomonas sanxanigenens DSM 19645 = NX02</name>
    <dbReference type="NCBI Taxonomy" id="1123269"/>
    <lineage>
        <taxon>Bacteria</taxon>
        <taxon>Pseudomonadati</taxon>
        <taxon>Pseudomonadota</taxon>
        <taxon>Alphaproteobacteria</taxon>
        <taxon>Sphingomonadales</taxon>
        <taxon>Sphingomonadaceae</taxon>
        <taxon>Sphingomonas</taxon>
    </lineage>
</organism>